<protein>
    <submittedName>
        <fullName evidence="1">ATP-dependent DNA helicase PIF1</fullName>
    </submittedName>
</protein>
<keyword evidence="2" id="KW-1185">Reference proteome</keyword>
<evidence type="ECO:0000313" key="1">
    <source>
        <dbReference type="EMBL" id="OMO58953.1"/>
    </source>
</evidence>
<gene>
    <name evidence="1" type="ORF">COLO4_34342</name>
</gene>
<dbReference type="EMBL" id="AWUE01022276">
    <property type="protein sequence ID" value="OMO58953.1"/>
    <property type="molecule type" value="Genomic_DNA"/>
</dbReference>
<reference evidence="2" key="1">
    <citation type="submission" date="2013-09" db="EMBL/GenBank/DDBJ databases">
        <title>Corchorus olitorius genome sequencing.</title>
        <authorList>
            <person name="Alam M."/>
            <person name="Haque M.S."/>
            <person name="Islam M.S."/>
            <person name="Emdad E.M."/>
            <person name="Islam M.M."/>
            <person name="Ahmed B."/>
            <person name="Halim A."/>
            <person name="Hossen Q.M.M."/>
            <person name="Hossain M.Z."/>
            <person name="Ahmed R."/>
            <person name="Khan M.M."/>
            <person name="Islam R."/>
            <person name="Rashid M.M."/>
            <person name="Khan S.A."/>
            <person name="Rahman M.S."/>
            <person name="Alam M."/>
            <person name="Yahiya A.S."/>
            <person name="Khan M.S."/>
            <person name="Azam M.S."/>
            <person name="Haque T."/>
            <person name="Lashkar M.Z.H."/>
            <person name="Akhand A.I."/>
            <person name="Morshed G."/>
            <person name="Roy S."/>
            <person name="Uddin K.S."/>
            <person name="Rabeya T."/>
            <person name="Hossain A.S."/>
            <person name="Chowdhury A."/>
            <person name="Snigdha A.R."/>
            <person name="Mortoza M.S."/>
            <person name="Matin S.A."/>
            <person name="Hoque S.M.E."/>
            <person name="Islam M.K."/>
            <person name="Roy D.K."/>
            <person name="Haider R."/>
            <person name="Moosa M.M."/>
            <person name="Elias S.M."/>
            <person name="Hasan A.M."/>
            <person name="Jahan S."/>
            <person name="Shafiuddin M."/>
            <person name="Mahmood N."/>
            <person name="Shommy N.S."/>
        </authorList>
    </citation>
    <scope>NUCLEOTIDE SEQUENCE [LARGE SCALE GENOMIC DNA]</scope>
    <source>
        <strain evidence="2">cv. O-4</strain>
    </source>
</reference>
<dbReference type="GO" id="GO:0004386">
    <property type="term" value="F:helicase activity"/>
    <property type="evidence" value="ECO:0007669"/>
    <property type="project" value="UniProtKB-KW"/>
</dbReference>
<keyword evidence="1" id="KW-0547">Nucleotide-binding</keyword>
<dbReference type="Proteomes" id="UP000187203">
    <property type="component" value="Unassembled WGS sequence"/>
</dbReference>
<dbReference type="OrthoDB" id="1111395at2759"/>
<accession>A0A1R3GLH8</accession>
<dbReference type="AlphaFoldDB" id="A0A1R3GLH8"/>
<proteinExistence type="predicted"/>
<keyword evidence="1" id="KW-0067">ATP-binding</keyword>
<evidence type="ECO:0000313" key="2">
    <source>
        <dbReference type="Proteomes" id="UP000187203"/>
    </source>
</evidence>
<sequence>MGSEVAALIAGDFDRCQGDRDVIVEHRNEGPKKISTLHPLYMAFQYPVLFPYADPGFSLEIPYVDSPIKKAIKRQSVTMRSFG</sequence>
<dbReference type="STRING" id="93759.A0A1R3GLH8"/>
<name>A0A1R3GLH8_9ROSI</name>
<comment type="caution">
    <text evidence="1">The sequence shown here is derived from an EMBL/GenBank/DDBJ whole genome shotgun (WGS) entry which is preliminary data.</text>
</comment>
<organism evidence="1 2">
    <name type="scientific">Corchorus olitorius</name>
    <dbReference type="NCBI Taxonomy" id="93759"/>
    <lineage>
        <taxon>Eukaryota</taxon>
        <taxon>Viridiplantae</taxon>
        <taxon>Streptophyta</taxon>
        <taxon>Embryophyta</taxon>
        <taxon>Tracheophyta</taxon>
        <taxon>Spermatophyta</taxon>
        <taxon>Magnoliopsida</taxon>
        <taxon>eudicotyledons</taxon>
        <taxon>Gunneridae</taxon>
        <taxon>Pentapetalae</taxon>
        <taxon>rosids</taxon>
        <taxon>malvids</taxon>
        <taxon>Malvales</taxon>
        <taxon>Malvaceae</taxon>
        <taxon>Grewioideae</taxon>
        <taxon>Apeibeae</taxon>
        <taxon>Corchorus</taxon>
    </lineage>
</organism>
<keyword evidence="1" id="KW-0347">Helicase</keyword>
<dbReference type="PANTHER" id="PTHR45786">
    <property type="entry name" value="DNA BINDING PROTEIN-LIKE"/>
    <property type="match status" value="1"/>
</dbReference>
<keyword evidence="1" id="KW-0378">Hydrolase</keyword>
<dbReference type="PANTHER" id="PTHR45786:SF74">
    <property type="entry name" value="ATP-DEPENDENT DNA HELICASE"/>
    <property type="match status" value="1"/>
</dbReference>